<dbReference type="InterPro" id="IPR009459">
    <property type="entry name" value="MucBP_dom"/>
</dbReference>
<dbReference type="Pfam" id="PF06458">
    <property type="entry name" value="MucBP"/>
    <property type="match status" value="3"/>
</dbReference>
<feature type="compositionally biased region" description="Polar residues" evidence="6">
    <location>
        <begin position="591"/>
        <end position="617"/>
    </location>
</feature>
<sequence length="671" mass="73111">MKKWTHTLLISTIVLGTIPYGAINASIPAEAVEVGNQTTTEEKTMSLEQEKANESLIDSEKLSSNQNKTDIEATAPESVKKENTSVTVPSDQIQKAADEEKTVTLAEQEMNITPRRTSDFIMTIDGLQVEQQQNYYCTNVTSLSFVRFDEYNVSYEYDISYGDSLIVNVPNNNVVDLSTYTEEGIYIIDMTGFNQRGRIDTGEFYNNVQRTASSVNVGGIINTPGTVVENPSSIAVGRDEKDTYGEYHFTWEIRDAKGNVVLSGTDTQPNQADIDGLDAGEYTITNTVTEEVPAGYEAADITDTTSGAFKITAGKVDVEHILLDEAGNIVTTHTTENKSGKLGSGYETTPIEIPGYELVVEKMPTNQNGTYEKNDQTVKYYYKKIKTTINIEYVDEQGKPLVPSDVVNGEYDADYTSEAKEIPGYELVEVPTNATGKHTDKDQTVQYVYKKKATKVTVNYVDEQGKPLAESDLINGLYDDPYNTAPKPIPGYILTAVPTNASGKHTVDPTEVTYVYKKIEAPTVDDTVEGSKEVTGTGMPDSKVVVTFPNGAEVTVDVDKDGKWTAAVPEGVELKKNDKITAVTLDPLTGVTSDSSAGKVTPLPTKTSDTGSVTNKPSKPDSVGNTTTTTTQTKPKLPNTGETDNTNVVNIGLLSLLVAFLGKYLHRRKAE</sequence>
<gene>
    <name evidence="9" type="ORF">JZO69_07100</name>
</gene>
<keyword evidence="4" id="KW-0677">Repeat</keyword>
<evidence type="ECO:0000256" key="4">
    <source>
        <dbReference type="ARBA" id="ARBA00022737"/>
    </source>
</evidence>
<feature type="region of interest" description="Disordered" evidence="6">
    <location>
        <begin position="591"/>
        <end position="646"/>
    </location>
</feature>
<reference evidence="9 10" key="1">
    <citation type="submission" date="2021-03" db="EMBL/GenBank/DDBJ databases">
        <title>Enterococcal diversity collection.</title>
        <authorList>
            <person name="Gilmore M.S."/>
            <person name="Schwartzman J."/>
            <person name="Van Tyne D."/>
            <person name="Martin M."/>
            <person name="Earl A.M."/>
            <person name="Manson A.L."/>
            <person name="Straub T."/>
            <person name="Salamzade R."/>
            <person name="Saavedra J."/>
            <person name="Lebreton F."/>
            <person name="Prichula J."/>
            <person name="Schaufler K."/>
            <person name="Gaca A."/>
            <person name="Sgardioli B."/>
            <person name="Wagenaar J."/>
            <person name="Strong T."/>
        </authorList>
    </citation>
    <scope>NUCLEOTIDE SEQUENCE [LARGE SCALE GENOMIC DNA]</scope>
    <source>
        <strain evidence="9 10">DIV0869a</strain>
    </source>
</reference>
<evidence type="ECO:0000256" key="2">
    <source>
        <dbReference type="ARBA" id="ARBA00022525"/>
    </source>
</evidence>
<accession>A0ABS3GYZ7</accession>
<keyword evidence="5" id="KW-0572">Peptidoglycan-anchor</keyword>
<keyword evidence="2" id="KW-0964">Secreted</keyword>
<dbReference type="Gene3D" id="2.60.40.10">
    <property type="entry name" value="Immunoglobulins"/>
    <property type="match status" value="1"/>
</dbReference>
<evidence type="ECO:0000313" key="10">
    <source>
        <dbReference type="Proteomes" id="UP000664632"/>
    </source>
</evidence>
<feature type="domain" description="Gram-positive cocci surface proteins LPxTG" evidence="7">
    <location>
        <begin position="630"/>
        <end position="669"/>
    </location>
</feature>
<evidence type="ECO:0000259" key="8">
    <source>
        <dbReference type="Pfam" id="PF06458"/>
    </source>
</evidence>
<proteinExistence type="predicted"/>
<feature type="domain" description="MucBP" evidence="8">
    <location>
        <begin position="455"/>
        <end position="517"/>
    </location>
</feature>
<evidence type="ECO:0000313" key="9">
    <source>
        <dbReference type="EMBL" id="MBO0440123.1"/>
    </source>
</evidence>
<dbReference type="NCBIfam" id="TIGR01167">
    <property type="entry name" value="LPXTG_anchor"/>
    <property type="match status" value="1"/>
</dbReference>
<dbReference type="RefSeq" id="WP_207112196.1">
    <property type="nucleotide sequence ID" value="NZ_JAFLWD010000015.1"/>
</dbReference>
<evidence type="ECO:0000259" key="7">
    <source>
        <dbReference type="Pfam" id="PF00746"/>
    </source>
</evidence>
<protein>
    <submittedName>
        <fullName evidence="9">MucBP domain-containing protein</fullName>
    </submittedName>
</protein>
<keyword evidence="10" id="KW-1185">Reference proteome</keyword>
<feature type="region of interest" description="Disordered" evidence="6">
    <location>
        <begin position="38"/>
        <end position="87"/>
    </location>
</feature>
<name>A0ABS3GYZ7_9ENTE</name>
<feature type="domain" description="MucBP" evidence="8">
    <location>
        <begin position="388"/>
        <end position="450"/>
    </location>
</feature>
<dbReference type="Pfam" id="PF00746">
    <property type="entry name" value="Gram_pos_anchor"/>
    <property type="match status" value="1"/>
</dbReference>
<comment type="caution">
    <text evidence="9">The sequence shown here is derived from an EMBL/GenBank/DDBJ whole genome shotgun (WGS) entry which is preliminary data.</text>
</comment>
<keyword evidence="3" id="KW-0732">Signal</keyword>
<dbReference type="InterPro" id="IPR019931">
    <property type="entry name" value="LPXTG_anchor"/>
</dbReference>
<keyword evidence="1" id="KW-0134">Cell wall</keyword>
<dbReference type="Gene3D" id="3.10.20.320">
    <property type="entry name" value="Putative peptidoglycan bound protein (lpxtg motif)"/>
    <property type="match status" value="3"/>
</dbReference>
<dbReference type="InterPro" id="IPR013783">
    <property type="entry name" value="Ig-like_fold"/>
</dbReference>
<organism evidence="9 10">
    <name type="scientific">Candidatus Enterococcus ikei</name>
    <dbReference type="NCBI Taxonomy" id="2815326"/>
    <lineage>
        <taxon>Bacteria</taxon>
        <taxon>Bacillati</taxon>
        <taxon>Bacillota</taxon>
        <taxon>Bacilli</taxon>
        <taxon>Lactobacillales</taxon>
        <taxon>Enterococcaceae</taxon>
        <taxon>Enterococcus</taxon>
    </lineage>
</organism>
<evidence type="ECO:0000256" key="6">
    <source>
        <dbReference type="SAM" id="MobiDB-lite"/>
    </source>
</evidence>
<feature type="domain" description="MucBP" evidence="8">
    <location>
        <begin position="318"/>
        <end position="383"/>
    </location>
</feature>
<evidence type="ECO:0000256" key="3">
    <source>
        <dbReference type="ARBA" id="ARBA00022729"/>
    </source>
</evidence>
<dbReference type="Proteomes" id="UP000664632">
    <property type="component" value="Unassembled WGS sequence"/>
</dbReference>
<dbReference type="EMBL" id="JAFLWD010000015">
    <property type="protein sequence ID" value="MBO0440123.1"/>
    <property type="molecule type" value="Genomic_DNA"/>
</dbReference>
<feature type="compositionally biased region" description="Basic and acidic residues" evidence="6">
    <location>
        <begin position="40"/>
        <end position="61"/>
    </location>
</feature>
<evidence type="ECO:0000256" key="5">
    <source>
        <dbReference type="ARBA" id="ARBA00023088"/>
    </source>
</evidence>
<evidence type="ECO:0000256" key="1">
    <source>
        <dbReference type="ARBA" id="ARBA00022512"/>
    </source>
</evidence>